<evidence type="ECO:0000313" key="1">
    <source>
        <dbReference type="EMBL" id="SET09643.1"/>
    </source>
</evidence>
<evidence type="ECO:0000313" key="2">
    <source>
        <dbReference type="Proteomes" id="UP000199800"/>
    </source>
</evidence>
<dbReference type="EMBL" id="FOHN01000008">
    <property type="protein sequence ID" value="SET09643.1"/>
    <property type="molecule type" value="Genomic_DNA"/>
</dbReference>
<keyword evidence="2" id="KW-1185">Reference proteome</keyword>
<name>A0A1I0BSM7_9FIRM</name>
<proteinExistence type="predicted"/>
<gene>
    <name evidence="1" type="ORF">SAMN04487772_10864</name>
</gene>
<dbReference type="AlphaFoldDB" id="A0A1I0BSM7"/>
<sequence length="91" mass="10741">MQICEHLIELIEKLVDKMSKSVKVKDNDIEDLEKILDLCRRDMEYAAVKATRILNNEKYIAIKKQLKESGKWNIRLIQLEEELEGIKLDII</sequence>
<dbReference type="Proteomes" id="UP000199800">
    <property type="component" value="Unassembled WGS sequence"/>
</dbReference>
<protein>
    <submittedName>
        <fullName evidence="1">Uncharacterized protein</fullName>
    </submittedName>
</protein>
<organism evidence="1 2">
    <name type="scientific">[Clostridium] polysaccharolyticum</name>
    <dbReference type="NCBI Taxonomy" id="29364"/>
    <lineage>
        <taxon>Bacteria</taxon>
        <taxon>Bacillati</taxon>
        <taxon>Bacillota</taxon>
        <taxon>Clostridia</taxon>
        <taxon>Lachnospirales</taxon>
        <taxon>Lachnospiraceae</taxon>
    </lineage>
</organism>
<reference evidence="1 2" key="1">
    <citation type="submission" date="2016-10" db="EMBL/GenBank/DDBJ databases">
        <authorList>
            <person name="de Groot N.N."/>
        </authorList>
    </citation>
    <scope>NUCLEOTIDE SEQUENCE [LARGE SCALE GENOMIC DNA]</scope>
    <source>
        <strain evidence="1 2">DSM 1801</strain>
    </source>
</reference>
<accession>A0A1I0BSM7</accession>